<dbReference type="SUPFAM" id="SSF53901">
    <property type="entry name" value="Thiolase-like"/>
    <property type="match status" value="2"/>
</dbReference>
<dbReference type="NCBIfam" id="TIGR01833">
    <property type="entry name" value="HMG-CoA-S_euk"/>
    <property type="match status" value="1"/>
</dbReference>
<dbReference type="InterPro" id="IPR013528">
    <property type="entry name" value="HMG_CoA_synth_N"/>
</dbReference>
<dbReference type="InterPro" id="IPR010122">
    <property type="entry name" value="HMG_CoA_synthase_euk"/>
</dbReference>
<name>A0A1Y2B5C8_9TREE</name>
<feature type="domain" description="Hydroxymethylglutaryl-coenzyme A synthase C-terminal" evidence="7">
    <location>
        <begin position="191"/>
        <end position="255"/>
    </location>
</feature>
<keyword evidence="2 5" id="KW-0808">Transferase</keyword>
<dbReference type="CDD" id="cd00827">
    <property type="entry name" value="init_cond_enzymes"/>
    <property type="match status" value="1"/>
</dbReference>
<evidence type="ECO:0000259" key="6">
    <source>
        <dbReference type="Pfam" id="PF01154"/>
    </source>
</evidence>
<evidence type="ECO:0000259" key="7">
    <source>
        <dbReference type="Pfam" id="PF08540"/>
    </source>
</evidence>
<dbReference type="InParanoid" id="A0A1Y2B5C8"/>
<evidence type="ECO:0000256" key="2">
    <source>
        <dbReference type="ARBA" id="ARBA00022679"/>
    </source>
</evidence>
<organism evidence="8 9">
    <name type="scientific">Naematelia encephala</name>
    <dbReference type="NCBI Taxonomy" id="71784"/>
    <lineage>
        <taxon>Eukaryota</taxon>
        <taxon>Fungi</taxon>
        <taxon>Dikarya</taxon>
        <taxon>Basidiomycota</taxon>
        <taxon>Agaricomycotina</taxon>
        <taxon>Tremellomycetes</taxon>
        <taxon>Tremellales</taxon>
        <taxon>Naemateliaceae</taxon>
        <taxon>Naematelia</taxon>
    </lineage>
</organism>
<dbReference type="InterPro" id="IPR013746">
    <property type="entry name" value="HMG_CoA_synt_C_dom"/>
</dbReference>
<feature type="domain" description="Hydroxymethylglutaryl-coenzyme A synthase C-terminal" evidence="7">
    <location>
        <begin position="294"/>
        <end position="510"/>
    </location>
</feature>
<gene>
    <name evidence="8" type="ORF">BCR39DRAFT_530778</name>
</gene>
<sequence>MSSNIAAEFDIPARPRNVGILGLEMYFPKRCISEEDLEVFDGVSKGKYTIGLGQKFMAFTDDKEDVNSVALTAVSSLLEKYNIDPTSIGRLDVGTETLIDKSKATKTLLMDLFHAAGNHDIEGIDNKNACYGSTAALFNCVNWIQSESWDGRNAIVFCGDIAIYKEGGARPVGGMGACAMLIGPDAPLVVEPIHGTYIANTWDFYKPDLSAEYPTVDGPWTIAAYLGALDAAYSAYVEKAAASRARAAKKLSLASVSAAVSEIAGKVIGEAEKLVNGGVAAINGNGNGNGHVNGHVNGVKEESGIEGFDYVCLHSPYGKLVQKGHARMFYNDYLRDPTQPQFATVPETIGRLDKSATYTDKTVEKTFLAIAAEHYTSAVVPTTDCVKRCGNMYTASLYGALASCLANSAEGIPIGKRIGMYAFGSGCAASFFALRVNGSTKEIADKLDLKNRLAAMDVRPCEEYVTALKLREENHNAVKYLPQGSLDNIWPGAYYLNGVDELYRRTYSTKPKA</sequence>
<dbReference type="FunCoup" id="A0A1Y2B5C8">
    <property type="interactions" value="214"/>
</dbReference>
<dbReference type="InterPro" id="IPR016039">
    <property type="entry name" value="Thiolase-like"/>
</dbReference>
<comment type="similarity">
    <text evidence="1 5">Belongs to the thiolase-like superfamily. HMG-CoA synthase family.</text>
</comment>
<feature type="domain" description="Hydroxymethylglutaryl-coenzyme A synthase N-terminal" evidence="6">
    <location>
        <begin position="14"/>
        <end position="187"/>
    </location>
</feature>
<feature type="active site" description="Proton donor/acceptor" evidence="3">
    <location>
        <position position="96"/>
    </location>
</feature>
<dbReference type="Gene3D" id="3.40.47.10">
    <property type="match status" value="1"/>
</dbReference>
<comment type="caution">
    <text evidence="8">The sequence shown here is derived from an EMBL/GenBank/DDBJ whole genome shotgun (WGS) entry which is preliminary data.</text>
</comment>
<feature type="active site" description="Proton donor/acceptor" evidence="3">
    <location>
        <position position="314"/>
    </location>
</feature>
<dbReference type="GO" id="GO:0006084">
    <property type="term" value="P:acetyl-CoA metabolic process"/>
    <property type="evidence" value="ECO:0007669"/>
    <property type="project" value="InterPro"/>
</dbReference>
<accession>A0A1Y2B5C8</accession>
<feature type="binding site" evidence="4">
    <location>
        <position position="319"/>
    </location>
    <ligand>
        <name>CoA</name>
        <dbReference type="ChEBI" id="CHEBI:57287"/>
    </ligand>
</feature>
<dbReference type="STRING" id="71784.A0A1Y2B5C8"/>
<dbReference type="Pfam" id="PF08540">
    <property type="entry name" value="HMG_CoA_synt_C"/>
    <property type="match status" value="2"/>
</dbReference>
<feature type="active site" description="Acyl-thioester intermediate" evidence="3">
    <location>
        <position position="130"/>
    </location>
</feature>
<evidence type="ECO:0000256" key="5">
    <source>
        <dbReference type="RuleBase" id="RU364071"/>
    </source>
</evidence>
<dbReference type="PANTHER" id="PTHR43323:SF2">
    <property type="entry name" value="HYDROXYMETHYLGLUTARYL-COA SYNTHASE"/>
    <property type="match status" value="1"/>
</dbReference>
<reference evidence="8 9" key="1">
    <citation type="submission" date="2016-07" db="EMBL/GenBank/DDBJ databases">
        <title>Pervasive Adenine N6-methylation of Active Genes in Fungi.</title>
        <authorList>
            <consortium name="DOE Joint Genome Institute"/>
            <person name="Mondo S.J."/>
            <person name="Dannebaum R.O."/>
            <person name="Kuo R.C."/>
            <person name="Labutti K."/>
            <person name="Haridas S."/>
            <person name="Kuo A."/>
            <person name="Salamov A."/>
            <person name="Ahrendt S.R."/>
            <person name="Lipzen A."/>
            <person name="Sullivan W."/>
            <person name="Andreopoulos W.B."/>
            <person name="Clum A."/>
            <person name="Lindquist E."/>
            <person name="Daum C."/>
            <person name="Ramamoorthy G.K."/>
            <person name="Gryganskyi A."/>
            <person name="Culley D."/>
            <person name="Magnuson J.K."/>
            <person name="James T.Y."/>
            <person name="O'Malley M.A."/>
            <person name="Stajich J.E."/>
            <person name="Spatafora J.W."/>
            <person name="Visel A."/>
            <person name="Grigoriev I.V."/>
        </authorList>
    </citation>
    <scope>NUCLEOTIDE SEQUENCE [LARGE SCALE GENOMIC DNA]</scope>
    <source>
        <strain evidence="8 9">68-887.2</strain>
    </source>
</reference>
<evidence type="ECO:0000256" key="3">
    <source>
        <dbReference type="PIRSR" id="PIRSR610122-1"/>
    </source>
</evidence>
<comment type="function">
    <text evidence="5">Catalyzes the condensation of acetyl-CoA with acetoacetyl-CoA to form HMG-CoA.</text>
</comment>
<dbReference type="PANTHER" id="PTHR43323">
    <property type="entry name" value="3-HYDROXY-3-METHYLGLUTARYL COENZYME A SYNTHASE"/>
    <property type="match status" value="1"/>
</dbReference>
<dbReference type="Proteomes" id="UP000193986">
    <property type="component" value="Unassembled WGS sequence"/>
</dbReference>
<proteinExistence type="inferred from homology"/>
<evidence type="ECO:0000256" key="1">
    <source>
        <dbReference type="ARBA" id="ARBA00007061"/>
    </source>
</evidence>
<comment type="catalytic activity">
    <reaction evidence="5">
        <text>acetoacetyl-CoA + acetyl-CoA + H2O = (3S)-3-hydroxy-3-methylglutaryl-CoA + CoA + H(+)</text>
        <dbReference type="Rhea" id="RHEA:10188"/>
        <dbReference type="ChEBI" id="CHEBI:15377"/>
        <dbReference type="ChEBI" id="CHEBI:15378"/>
        <dbReference type="ChEBI" id="CHEBI:43074"/>
        <dbReference type="ChEBI" id="CHEBI:57286"/>
        <dbReference type="ChEBI" id="CHEBI:57287"/>
        <dbReference type="ChEBI" id="CHEBI:57288"/>
        <dbReference type="EC" id="2.3.3.10"/>
    </reaction>
</comment>
<evidence type="ECO:0000313" key="9">
    <source>
        <dbReference type="Proteomes" id="UP000193986"/>
    </source>
</evidence>
<evidence type="ECO:0000313" key="8">
    <source>
        <dbReference type="EMBL" id="ORY30042.1"/>
    </source>
</evidence>
<dbReference type="GO" id="GO:0006696">
    <property type="term" value="P:ergosterol biosynthetic process"/>
    <property type="evidence" value="ECO:0007669"/>
    <property type="project" value="TreeGrafter"/>
</dbReference>
<evidence type="ECO:0000256" key="4">
    <source>
        <dbReference type="PIRSR" id="PIRSR610122-2"/>
    </source>
</evidence>
<dbReference type="AlphaFoldDB" id="A0A1Y2B5C8"/>
<dbReference type="OrthoDB" id="1269963at2759"/>
<dbReference type="EMBL" id="MCFC01000022">
    <property type="protein sequence ID" value="ORY30042.1"/>
    <property type="molecule type" value="Genomic_DNA"/>
</dbReference>
<dbReference type="GO" id="GO:0004421">
    <property type="term" value="F:hydroxymethylglutaryl-CoA synthase activity"/>
    <property type="evidence" value="ECO:0007669"/>
    <property type="project" value="UniProtKB-EC"/>
</dbReference>
<keyword evidence="9" id="KW-1185">Reference proteome</keyword>
<dbReference type="Pfam" id="PF01154">
    <property type="entry name" value="HMG_CoA_synt_N"/>
    <property type="match status" value="1"/>
</dbReference>
<dbReference type="EC" id="2.3.3.10" evidence="5"/>
<dbReference type="GO" id="GO:0010142">
    <property type="term" value="P:farnesyl diphosphate biosynthetic process, mevalonate pathway"/>
    <property type="evidence" value="ECO:0007669"/>
    <property type="project" value="InterPro"/>
</dbReference>
<protein>
    <recommendedName>
        <fullName evidence="5">Hydroxymethylglutaryl-CoA synthase</fullName>
        <shortName evidence="5">HMG-CoA synthase</shortName>
        <ecNumber evidence="5">2.3.3.10</ecNumber>
    </recommendedName>
    <alternativeName>
        <fullName evidence="5">3-hydroxy-3-methylglutaryl coenzyme A synthase</fullName>
    </alternativeName>
</protein>
<feature type="binding site" evidence="4">
    <location>
        <position position="323"/>
    </location>
    <ligand>
        <name>CoA</name>
        <dbReference type="ChEBI" id="CHEBI:57287"/>
    </ligand>
</feature>